<dbReference type="GO" id="GO:0003697">
    <property type="term" value="F:single-stranded DNA binding"/>
    <property type="evidence" value="ECO:0007669"/>
    <property type="project" value="UniProtKB-UniRule"/>
</dbReference>
<dbReference type="Gene3D" id="1.20.1050.90">
    <property type="entry name" value="RecF/RecN/SMC, N-terminal domain"/>
    <property type="match status" value="2"/>
</dbReference>
<dbReference type="GO" id="GO:0000731">
    <property type="term" value="P:DNA synthesis involved in DNA repair"/>
    <property type="evidence" value="ECO:0007669"/>
    <property type="project" value="TreeGrafter"/>
</dbReference>
<evidence type="ECO:0000256" key="2">
    <source>
        <dbReference type="ARBA" id="ARBA00008016"/>
    </source>
</evidence>
<keyword evidence="5 9" id="KW-0235">DNA replication</keyword>
<accession>A0A1F4ZDE0</accession>
<dbReference type="GO" id="GO:0006302">
    <property type="term" value="P:double-strand break repair"/>
    <property type="evidence" value="ECO:0007669"/>
    <property type="project" value="TreeGrafter"/>
</dbReference>
<evidence type="ECO:0000313" key="11">
    <source>
        <dbReference type="EMBL" id="OGD04360.1"/>
    </source>
</evidence>
<dbReference type="InterPro" id="IPR042174">
    <property type="entry name" value="RecF_2"/>
</dbReference>
<comment type="caution">
    <text evidence="11">The sequence shown here is derived from an EMBL/GenBank/DDBJ whole genome shotgun (WGS) entry which is preliminary data.</text>
</comment>
<proteinExistence type="inferred from homology"/>
<keyword evidence="8 9" id="KW-0238">DNA-binding</keyword>
<dbReference type="InterPro" id="IPR001238">
    <property type="entry name" value="DNA-binding_RecF"/>
</dbReference>
<evidence type="ECO:0000256" key="6">
    <source>
        <dbReference type="ARBA" id="ARBA00022741"/>
    </source>
</evidence>
<dbReference type="PROSITE" id="PS00617">
    <property type="entry name" value="RECF_1"/>
    <property type="match status" value="1"/>
</dbReference>
<evidence type="ECO:0000259" key="10">
    <source>
        <dbReference type="Pfam" id="PF02463"/>
    </source>
</evidence>
<evidence type="ECO:0000256" key="9">
    <source>
        <dbReference type="HAMAP-Rule" id="MF_00365"/>
    </source>
</evidence>
<comment type="function">
    <text evidence="9">The RecF protein is involved in DNA metabolism; it is required for DNA replication and normal SOS inducibility. RecF binds preferentially to single-stranded, linear DNA. It also seems to bind ATP.</text>
</comment>
<reference evidence="11 12" key="1">
    <citation type="journal article" date="2016" name="Nat. Commun.">
        <title>Thousands of microbial genomes shed light on interconnected biogeochemical processes in an aquifer system.</title>
        <authorList>
            <person name="Anantharaman K."/>
            <person name="Brown C.T."/>
            <person name="Hug L.A."/>
            <person name="Sharon I."/>
            <person name="Castelle C.J."/>
            <person name="Probst A.J."/>
            <person name="Thomas B.C."/>
            <person name="Singh A."/>
            <person name="Wilkins M.J."/>
            <person name="Karaoz U."/>
            <person name="Brodie E.L."/>
            <person name="Williams K.H."/>
            <person name="Hubbard S.S."/>
            <person name="Banfield J.F."/>
        </authorList>
    </citation>
    <scope>NUCLEOTIDE SEQUENCE [LARGE SCALE GENOMIC DNA]</scope>
</reference>
<protein>
    <recommendedName>
        <fullName evidence="3 9">DNA replication and repair protein RecF</fullName>
    </recommendedName>
</protein>
<dbReference type="AlphaFoldDB" id="A0A1F4ZDE0"/>
<evidence type="ECO:0000256" key="8">
    <source>
        <dbReference type="ARBA" id="ARBA00023125"/>
    </source>
</evidence>
<evidence type="ECO:0000256" key="4">
    <source>
        <dbReference type="ARBA" id="ARBA00022490"/>
    </source>
</evidence>
<keyword evidence="9" id="KW-0234">DNA repair</keyword>
<dbReference type="GO" id="GO:0009432">
    <property type="term" value="P:SOS response"/>
    <property type="evidence" value="ECO:0007669"/>
    <property type="project" value="UniProtKB-UniRule"/>
</dbReference>
<dbReference type="PROSITE" id="PS00618">
    <property type="entry name" value="RECF_2"/>
    <property type="match status" value="1"/>
</dbReference>
<dbReference type="SUPFAM" id="SSF52540">
    <property type="entry name" value="P-loop containing nucleoside triphosphate hydrolases"/>
    <property type="match status" value="1"/>
</dbReference>
<comment type="subcellular location">
    <subcellularLocation>
        <location evidence="1 9">Cytoplasm</location>
    </subcellularLocation>
</comment>
<comment type="similarity">
    <text evidence="2 9">Belongs to the RecF family.</text>
</comment>
<evidence type="ECO:0000256" key="7">
    <source>
        <dbReference type="ARBA" id="ARBA00022840"/>
    </source>
</evidence>
<feature type="domain" description="RecF/RecN/SMC N-terminal" evidence="10">
    <location>
        <begin position="2"/>
        <end position="312"/>
    </location>
</feature>
<dbReference type="InterPro" id="IPR018078">
    <property type="entry name" value="DNA-binding_RecF_CS"/>
</dbReference>
<gene>
    <name evidence="9" type="primary">recF</name>
    <name evidence="11" type="ORF">A2989_04985</name>
</gene>
<dbReference type="Gene3D" id="3.40.50.300">
    <property type="entry name" value="P-loop containing nucleotide triphosphate hydrolases"/>
    <property type="match status" value="2"/>
</dbReference>
<keyword evidence="7 9" id="KW-0067">ATP-binding</keyword>
<dbReference type="PANTHER" id="PTHR32182:SF0">
    <property type="entry name" value="DNA REPLICATION AND REPAIR PROTEIN RECF"/>
    <property type="match status" value="1"/>
</dbReference>
<dbReference type="HAMAP" id="MF_00365">
    <property type="entry name" value="RecF"/>
    <property type="match status" value="1"/>
</dbReference>
<keyword evidence="6 9" id="KW-0547">Nucleotide-binding</keyword>
<dbReference type="InterPro" id="IPR003395">
    <property type="entry name" value="RecF/RecN/SMC_N"/>
</dbReference>
<evidence type="ECO:0000256" key="1">
    <source>
        <dbReference type="ARBA" id="ARBA00004496"/>
    </source>
</evidence>
<dbReference type="InterPro" id="IPR027417">
    <property type="entry name" value="P-loop_NTPase"/>
</dbReference>
<dbReference type="STRING" id="1797259.A2989_04985"/>
<dbReference type="Proteomes" id="UP000177080">
    <property type="component" value="Unassembled WGS sequence"/>
</dbReference>
<keyword evidence="9" id="KW-0227">DNA damage</keyword>
<name>A0A1F4ZDE0_9BACT</name>
<dbReference type="PANTHER" id="PTHR32182">
    <property type="entry name" value="DNA REPLICATION AND REPAIR PROTEIN RECF"/>
    <property type="match status" value="1"/>
</dbReference>
<evidence type="ECO:0000256" key="3">
    <source>
        <dbReference type="ARBA" id="ARBA00020170"/>
    </source>
</evidence>
<dbReference type="GO" id="GO:0005524">
    <property type="term" value="F:ATP binding"/>
    <property type="evidence" value="ECO:0007669"/>
    <property type="project" value="UniProtKB-UniRule"/>
</dbReference>
<dbReference type="Pfam" id="PF02463">
    <property type="entry name" value="SMC_N"/>
    <property type="match status" value="1"/>
</dbReference>
<dbReference type="GO" id="GO:0006260">
    <property type="term" value="P:DNA replication"/>
    <property type="evidence" value="ECO:0007669"/>
    <property type="project" value="UniProtKB-UniRule"/>
</dbReference>
<keyword evidence="4 9" id="KW-0963">Cytoplasm</keyword>
<feature type="binding site" evidence="9">
    <location>
        <begin position="29"/>
        <end position="36"/>
    </location>
    <ligand>
        <name>ATP</name>
        <dbReference type="ChEBI" id="CHEBI:30616"/>
    </ligand>
</feature>
<keyword evidence="9" id="KW-0742">SOS response</keyword>
<dbReference type="GO" id="GO:0005737">
    <property type="term" value="C:cytoplasm"/>
    <property type="evidence" value="ECO:0007669"/>
    <property type="project" value="UniProtKB-SubCell"/>
</dbReference>
<dbReference type="EMBL" id="MEXN01000001">
    <property type="protein sequence ID" value="OGD04360.1"/>
    <property type="molecule type" value="Genomic_DNA"/>
</dbReference>
<sequence>MYVRSVRLVNFRSYGRGEFELGRRTLVLGENGSGKSNLVEAVYLLATGKSFRAERDFEMVRYGEQFTILKSQVSMDDQIISLQVTITDRKKFEVNGVPRRMMDFVGNLRAVCFGPGDMELVTGSPSVRRRYLDFVIAQVDREYRRAAVSYEKGLRQRNRLLDLIRDGRAGRSQLFFWDKLLIKNGEYLTQKRAEFLAAMEFLYDKSVISEARLKQYEQQEVLAGSTLVGPHRDDFVLMAGGRDVSKYGSRGEQRMTVLGLKRREIEYLGGSPILLLDDIFSELDHKHREEVMKLAENYGGQAVITSADEHLIPGEKDFKVIKL</sequence>
<evidence type="ECO:0000256" key="5">
    <source>
        <dbReference type="ARBA" id="ARBA00022705"/>
    </source>
</evidence>
<organism evidence="11 12">
    <name type="scientific">Candidatus Amesbacteria bacterium RIFCSPLOWO2_01_FULL_48_25</name>
    <dbReference type="NCBI Taxonomy" id="1797259"/>
    <lineage>
        <taxon>Bacteria</taxon>
        <taxon>Candidatus Amesiibacteriota</taxon>
    </lineage>
</organism>
<evidence type="ECO:0000313" key="12">
    <source>
        <dbReference type="Proteomes" id="UP000177080"/>
    </source>
</evidence>